<dbReference type="EMBL" id="JAAIUW010000006">
    <property type="protein sequence ID" value="KAF7826937.1"/>
    <property type="molecule type" value="Genomic_DNA"/>
</dbReference>
<keyword evidence="2" id="KW-1185">Reference proteome</keyword>
<accession>A0A834TS28</accession>
<name>A0A834TS28_9FABA</name>
<comment type="caution">
    <text evidence="1">The sequence shown here is derived from an EMBL/GenBank/DDBJ whole genome shotgun (WGS) entry which is preliminary data.</text>
</comment>
<protein>
    <submittedName>
        <fullName evidence="1">Uncharacterized protein</fullName>
    </submittedName>
</protein>
<dbReference type="AlphaFoldDB" id="A0A834TS28"/>
<gene>
    <name evidence="1" type="ORF">G2W53_018101</name>
</gene>
<reference evidence="1" key="1">
    <citation type="submission" date="2020-09" db="EMBL/GenBank/DDBJ databases">
        <title>Genome-Enabled Discovery of Anthraquinone Biosynthesis in Senna tora.</title>
        <authorList>
            <person name="Kang S.-H."/>
            <person name="Pandey R.P."/>
            <person name="Lee C.-M."/>
            <person name="Sim J.-S."/>
            <person name="Jeong J.-T."/>
            <person name="Choi B.-S."/>
            <person name="Jung M."/>
            <person name="Ginzburg D."/>
            <person name="Zhao K."/>
            <person name="Won S.Y."/>
            <person name="Oh T.-J."/>
            <person name="Yu Y."/>
            <person name="Kim N.-H."/>
            <person name="Lee O.R."/>
            <person name="Lee T.-H."/>
            <person name="Bashyal P."/>
            <person name="Kim T.-S."/>
            <person name="Lee W.-H."/>
            <person name="Kawkins C."/>
            <person name="Kim C.-K."/>
            <person name="Kim J.S."/>
            <person name="Ahn B.O."/>
            <person name="Rhee S.Y."/>
            <person name="Sohng J.K."/>
        </authorList>
    </citation>
    <scope>NUCLEOTIDE SEQUENCE</scope>
    <source>
        <tissue evidence="1">Leaf</tissue>
    </source>
</reference>
<evidence type="ECO:0000313" key="1">
    <source>
        <dbReference type="EMBL" id="KAF7826937.1"/>
    </source>
</evidence>
<organism evidence="1 2">
    <name type="scientific">Senna tora</name>
    <dbReference type="NCBI Taxonomy" id="362788"/>
    <lineage>
        <taxon>Eukaryota</taxon>
        <taxon>Viridiplantae</taxon>
        <taxon>Streptophyta</taxon>
        <taxon>Embryophyta</taxon>
        <taxon>Tracheophyta</taxon>
        <taxon>Spermatophyta</taxon>
        <taxon>Magnoliopsida</taxon>
        <taxon>eudicotyledons</taxon>
        <taxon>Gunneridae</taxon>
        <taxon>Pentapetalae</taxon>
        <taxon>rosids</taxon>
        <taxon>fabids</taxon>
        <taxon>Fabales</taxon>
        <taxon>Fabaceae</taxon>
        <taxon>Caesalpinioideae</taxon>
        <taxon>Cassia clade</taxon>
        <taxon>Senna</taxon>
    </lineage>
</organism>
<sequence length="167" mass="19350">MSFIDDRIFPRSTYFDVLEVHDDIAYLVDYGQFRNGLFYWCNPAIRCCSSQSQPPILKSAKKPPDNDMDMFSSTSVCIDGYVYWISSPPQNSQGRSKYLVCLNLHTYTFSQFILPPLFQSVECSVVHHNVFLVIAIVVPIILHRLVSYEVYTNTFGLDGHYQRRHHV</sequence>
<dbReference type="Proteomes" id="UP000634136">
    <property type="component" value="Unassembled WGS sequence"/>
</dbReference>
<proteinExistence type="predicted"/>
<evidence type="ECO:0000313" key="2">
    <source>
        <dbReference type="Proteomes" id="UP000634136"/>
    </source>
</evidence>